<feature type="compositionally biased region" description="Low complexity" evidence="1">
    <location>
        <begin position="211"/>
        <end position="223"/>
    </location>
</feature>
<keyword evidence="2" id="KW-0472">Membrane</keyword>
<evidence type="ECO:0000256" key="2">
    <source>
        <dbReference type="SAM" id="Phobius"/>
    </source>
</evidence>
<feature type="compositionally biased region" description="Basic and acidic residues" evidence="1">
    <location>
        <begin position="152"/>
        <end position="170"/>
    </location>
</feature>
<feature type="transmembrane region" description="Helical" evidence="2">
    <location>
        <begin position="358"/>
        <end position="381"/>
    </location>
</feature>
<feature type="compositionally biased region" description="Basic and acidic residues" evidence="1">
    <location>
        <begin position="129"/>
        <end position="143"/>
    </location>
</feature>
<accession>A0ABX7NII7</accession>
<feature type="compositionally biased region" description="Acidic residues" evidence="1">
    <location>
        <begin position="197"/>
        <end position="210"/>
    </location>
</feature>
<dbReference type="EMBL" id="CP071090">
    <property type="protein sequence ID" value="QSQ18656.1"/>
    <property type="molecule type" value="Genomic_DNA"/>
</dbReference>
<proteinExistence type="predicted"/>
<feature type="transmembrane region" description="Helical" evidence="2">
    <location>
        <begin position="452"/>
        <end position="471"/>
    </location>
</feature>
<dbReference type="PROSITE" id="PS51231">
    <property type="entry name" value="DAD"/>
    <property type="match status" value="1"/>
</dbReference>
<protein>
    <recommendedName>
        <fullName evidence="3">DAD domain-containing protein</fullName>
    </recommendedName>
</protein>
<name>A0ABX7NII7_9BACT</name>
<organism evidence="4 5">
    <name type="scientific">Pyxidicoccus parkwayensis</name>
    <dbReference type="NCBI Taxonomy" id="2813578"/>
    <lineage>
        <taxon>Bacteria</taxon>
        <taxon>Pseudomonadati</taxon>
        <taxon>Myxococcota</taxon>
        <taxon>Myxococcia</taxon>
        <taxon>Myxococcales</taxon>
        <taxon>Cystobacterineae</taxon>
        <taxon>Myxococcaceae</taxon>
        <taxon>Pyxidicoccus</taxon>
    </lineage>
</organism>
<dbReference type="Proteomes" id="UP000662747">
    <property type="component" value="Chromosome"/>
</dbReference>
<keyword evidence="2" id="KW-1133">Transmembrane helix</keyword>
<reference evidence="4 5" key="1">
    <citation type="submission" date="2021-02" db="EMBL/GenBank/DDBJ databases">
        <title>De Novo genome assembly of isolated myxobacteria.</title>
        <authorList>
            <person name="Stevens D.C."/>
        </authorList>
    </citation>
    <scope>NUCLEOTIDE SEQUENCE [LARGE SCALE GENOMIC DNA]</scope>
    <source>
        <strain evidence="5">SCPEA02</strain>
    </source>
</reference>
<sequence length="592" mass="64694">MSQKIWEEVRGGVEHFHLQGHARPKGPLRQFFHGMSLPFHVALALLKNPAARRTYVRVGLLQTVAALVLALTCMTSGKGVAEKAESEDDDARSAAIQRTAAKLAEAQLRRAKPRTEQEARRVDEALRQLHESLGRTPSVRDEGEASADEEAVQPRREDAESAPERREDAKAAAVGVEDAGIPRSASGAVAAAPSNGEDADEATRDEEDSDGTAARAAAASETDAGSRRRRSRAERQAERDARLQQRIQDLEAAAQGDGGTSLPRAIAALALEAARTAKDESKDESSSVDADDEDEDRRSDDADDDAPEASLTNEEDGGTTVAAAPSTPPSDDGDKPPRGLRVKIRGEDSYWMVRGFSLWSLAFWAALFGALHLAQFVVIALSRDYHDVIARDASLLTGVTPEDAVTEPRVRLDMQWLRKKMKRRWRAWWLFAVGVPALALVALPFLCLSTTVFTVLSSLWGLWWLVVFTAAKSEQAWVPPAEPRTPWFLRAWTWLTTRVPGLRWGVLQRYGAFWTRKSEELSAPMATVERHPWAFAGLAVVRFVGSTPPLKFFFRPLIPVASAHLLAEETAARAAAIPPVPKPQIPAGETGA</sequence>
<feature type="compositionally biased region" description="Acidic residues" evidence="1">
    <location>
        <begin position="289"/>
        <end position="317"/>
    </location>
</feature>
<gene>
    <name evidence="4" type="ORF">JY651_25150</name>
</gene>
<evidence type="ECO:0000313" key="4">
    <source>
        <dbReference type="EMBL" id="QSQ18656.1"/>
    </source>
</evidence>
<evidence type="ECO:0000256" key="1">
    <source>
        <dbReference type="SAM" id="MobiDB-lite"/>
    </source>
</evidence>
<keyword evidence="2" id="KW-0812">Transmembrane</keyword>
<dbReference type="RefSeq" id="WP_206720247.1">
    <property type="nucleotide sequence ID" value="NZ_CP071090.1"/>
</dbReference>
<evidence type="ECO:0000259" key="3">
    <source>
        <dbReference type="PROSITE" id="PS51231"/>
    </source>
</evidence>
<dbReference type="InterPro" id="IPR014767">
    <property type="entry name" value="DAD_dom"/>
</dbReference>
<feature type="transmembrane region" description="Helical" evidence="2">
    <location>
        <begin position="427"/>
        <end position="446"/>
    </location>
</feature>
<feature type="region of interest" description="Disordered" evidence="1">
    <location>
        <begin position="275"/>
        <end position="339"/>
    </location>
</feature>
<evidence type="ECO:0000313" key="5">
    <source>
        <dbReference type="Proteomes" id="UP000662747"/>
    </source>
</evidence>
<feature type="domain" description="DAD" evidence="3">
    <location>
        <begin position="200"/>
        <end position="233"/>
    </location>
</feature>
<feature type="region of interest" description="Disordered" evidence="1">
    <location>
        <begin position="129"/>
        <end position="260"/>
    </location>
</feature>
<keyword evidence="5" id="KW-1185">Reference proteome</keyword>
<feature type="compositionally biased region" description="Basic and acidic residues" evidence="1">
    <location>
        <begin position="233"/>
        <end position="243"/>
    </location>
</feature>
<feature type="compositionally biased region" description="Basic and acidic residues" evidence="1">
    <location>
        <begin position="275"/>
        <end position="285"/>
    </location>
</feature>